<keyword evidence="4" id="KW-0482">Metalloprotease</keyword>
<evidence type="ECO:0000313" key="8">
    <source>
        <dbReference type="Proteomes" id="UP000248627"/>
    </source>
</evidence>
<dbReference type="OrthoDB" id="9803213at2"/>
<feature type="domain" description="Metalloprotease TldD/E N-terminal" evidence="5">
    <location>
        <begin position="22"/>
        <end position="87"/>
    </location>
</feature>
<protein>
    <submittedName>
        <fullName evidence="7">Peptidase U62</fullName>
    </submittedName>
</protein>
<dbReference type="EMBL" id="POTX01000111">
    <property type="protein sequence ID" value="PZF94102.1"/>
    <property type="molecule type" value="Genomic_DNA"/>
</dbReference>
<dbReference type="InterPro" id="IPR045569">
    <property type="entry name" value="Metalloprtase-TldD/E_C"/>
</dbReference>
<feature type="domain" description="Metalloprotease TldD/E C-terminal" evidence="6">
    <location>
        <begin position="233"/>
        <end position="450"/>
    </location>
</feature>
<proteinExistence type="inferred from homology"/>
<accession>A0A2W2C670</accession>
<reference evidence="7 8" key="1">
    <citation type="submission" date="2018-01" db="EMBL/GenBank/DDBJ databases">
        <title>Draft genome sequence of Jishengella endophytica.</title>
        <authorList>
            <person name="Sahin N."/>
            <person name="Ay H."/>
            <person name="Saygin H."/>
        </authorList>
    </citation>
    <scope>NUCLEOTIDE SEQUENCE [LARGE SCALE GENOMIC DNA]</scope>
    <source>
        <strain evidence="7 8">DSM 45430</strain>
    </source>
</reference>
<keyword evidence="3" id="KW-0378">Hydrolase</keyword>
<keyword evidence="2" id="KW-0645">Protease</keyword>
<dbReference type="RefSeq" id="WP_111244284.1">
    <property type="nucleotide sequence ID" value="NZ_AP023358.1"/>
</dbReference>
<dbReference type="InterPro" id="IPR035068">
    <property type="entry name" value="TldD/PmbA_N"/>
</dbReference>
<name>A0A2W2C670_9ACTN</name>
<dbReference type="AlphaFoldDB" id="A0A2W2C670"/>
<evidence type="ECO:0000313" key="7">
    <source>
        <dbReference type="EMBL" id="PZF94102.1"/>
    </source>
</evidence>
<dbReference type="PANTHER" id="PTHR30624:SF10">
    <property type="entry name" value="CONSERVED PROTEIN"/>
    <property type="match status" value="1"/>
</dbReference>
<organism evidence="7 8">
    <name type="scientific">Micromonospora endophytica</name>
    <dbReference type="NCBI Taxonomy" id="515350"/>
    <lineage>
        <taxon>Bacteria</taxon>
        <taxon>Bacillati</taxon>
        <taxon>Actinomycetota</taxon>
        <taxon>Actinomycetes</taxon>
        <taxon>Micromonosporales</taxon>
        <taxon>Micromonosporaceae</taxon>
        <taxon>Micromonospora</taxon>
    </lineage>
</organism>
<gene>
    <name evidence="7" type="ORF">C1I93_17045</name>
</gene>
<dbReference type="SUPFAM" id="SSF111283">
    <property type="entry name" value="Putative modulator of DNA gyrase, PmbA/TldD"/>
    <property type="match status" value="1"/>
</dbReference>
<dbReference type="InterPro" id="IPR036059">
    <property type="entry name" value="TldD/PmbA_sf"/>
</dbReference>
<dbReference type="Proteomes" id="UP000248627">
    <property type="component" value="Unassembled WGS sequence"/>
</dbReference>
<dbReference type="GO" id="GO:0005829">
    <property type="term" value="C:cytosol"/>
    <property type="evidence" value="ECO:0007669"/>
    <property type="project" value="TreeGrafter"/>
</dbReference>
<sequence length="478" mass="51075">MVEFEVAEAAVQAALDAGAQYADARVMRRRYESMAASNGDIDALTQDDSVGLGVRALVGSGWGFHAVPELSDRAARDAGRQAARTAVASGLVPGPPVELVPAAPVVASWSSPCEVDPLGVSLTTKGDLLVAATRTMVEHGADLAEGLYQIWDTTKWFVSSEGHRIDQHIRECGGGISATSIGDGETQRRSWPSYRGQYGTTGWELVDSLDLTGHAGRIAEESRALLTAPLCPTGETDLILGGEQLALQIHESVGHAIELDRILGWEAAFAGTSWLDLAQLGELRYGSELMNITIDPTIPGALGSFGYDDEGSPAVKRDAVRAGRWVGVLAGRDSGAVAGLDYGGSVRADGWARLPMVRMTNVGLEPGPHTLEEIIAATDNGVLMDINRSWSIDDKRLNFQFGCEIGWEIRNGRRGRMLRNPTYTGIGPQFWRSMDMLSSEIVPWGTPNCGKGQPGQVGHTGHPAAPARFRNVRVGVRA</sequence>
<dbReference type="GO" id="GO:0006508">
    <property type="term" value="P:proteolysis"/>
    <property type="evidence" value="ECO:0007669"/>
    <property type="project" value="UniProtKB-KW"/>
</dbReference>
<evidence type="ECO:0000256" key="3">
    <source>
        <dbReference type="ARBA" id="ARBA00022801"/>
    </source>
</evidence>
<evidence type="ECO:0000256" key="4">
    <source>
        <dbReference type="ARBA" id="ARBA00023049"/>
    </source>
</evidence>
<dbReference type="Pfam" id="PF01523">
    <property type="entry name" value="PmbA_TldD_1st"/>
    <property type="match status" value="1"/>
</dbReference>
<dbReference type="InterPro" id="IPR051463">
    <property type="entry name" value="Peptidase_U62_metallo"/>
</dbReference>
<evidence type="ECO:0000259" key="5">
    <source>
        <dbReference type="Pfam" id="PF01523"/>
    </source>
</evidence>
<dbReference type="Gene3D" id="3.30.2290.10">
    <property type="entry name" value="PmbA/TldD superfamily"/>
    <property type="match status" value="1"/>
</dbReference>
<evidence type="ECO:0000256" key="2">
    <source>
        <dbReference type="ARBA" id="ARBA00022670"/>
    </source>
</evidence>
<evidence type="ECO:0000256" key="1">
    <source>
        <dbReference type="ARBA" id="ARBA00005836"/>
    </source>
</evidence>
<dbReference type="PANTHER" id="PTHR30624">
    <property type="entry name" value="UNCHARACTERIZED PROTEIN TLDD AND PMBA"/>
    <property type="match status" value="1"/>
</dbReference>
<dbReference type="GO" id="GO:0008237">
    <property type="term" value="F:metallopeptidase activity"/>
    <property type="evidence" value="ECO:0007669"/>
    <property type="project" value="UniProtKB-KW"/>
</dbReference>
<comment type="caution">
    <text evidence="7">The sequence shown here is derived from an EMBL/GenBank/DDBJ whole genome shotgun (WGS) entry which is preliminary data.</text>
</comment>
<dbReference type="InterPro" id="IPR002510">
    <property type="entry name" value="Metalloprtase-TldD/E_N"/>
</dbReference>
<comment type="similarity">
    <text evidence="1">Belongs to the peptidase U62 family.</text>
</comment>
<dbReference type="Pfam" id="PF19289">
    <property type="entry name" value="PmbA_TldD_3rd"/>
    <property type="match status" value="1"/>
</dbReference>
<evidence type="ECO:0000259" key="6">
    <source>
        <dbReference type="Pfam" id="PF19289"/>
    </source>
</evidence>
<keyword evidence="8" id="KW-1185">Reference proteome</keyword>